<dbReference type="EMBL" id="JAIVGD010000005">
    <property type="protein sequence ID" value="KAH0773707.1"/>
    <property type="molecule type" value="Genomic_DNA"/>
</dbReference>
<name>A0ABQ7VYX4_SOLTU</name>
<comment type="caution">
    <text evidence="2">The sequence shown here is derived from an EMBL/GenBank/DDBJ whole genome shotgun (WGS) entry which is preliminary data.</text>
</comment>
<evidence type="ECO:0000313" key="2">
    <source>
        <dbReference type="EMBL" id="KAH0773707.1"/>
    </source>
</evidence>
<feature type="compositionally biased region" description="Basic and acidic residues" evidence="1">
    <location>
        <begin position="1"/>
        <end position="21"/>
    </location>
</feature>
<organism evidence="2 3">
    <name type="scientific">Solanum tuberosum</name>
    <name type="common">Potato</name>
    <dbReference type="NCBI Taxonomy" id="4113"/>
    <lineage>
        <taxon>Eukaryota</taxon>
        <taxon>Viridiplantae</taxon>
        <taxon>Streptophyta</taxon>
        <taxon>Embryophyta</taxon>
        <taxon>Tracheophyta</taxon>
        <taxon>Spermatophyta</taxon>
        <taxon>Magnoliopsida</taxon>
        <taxon>eudicotyledons</taxon>
        <taxon>Gunneridae</taxon>
        <taxon>Pentapetalae</taxon>
        <taxon>asterids</taxon>
        <taxon>lamiids</taxon>
        <taxon>Solanales</taxon>
        <taxon>Solanaceae</taxon>
        <taxon>Solanoideae</taxon>
        <taxon>Solaneae</taxon>
        <taxon>Solanum</taxon>
    </lineage>
</organism>
<feature type="compositionally biased region" description="Basic and acidic residues" evidence="1">
    <location>
        <begin position="69"/>
        <end position="103"/>
    </location>
</feature>
<reference evidence="2 3" key="1">
    <citation type="journal article" date="2021" name="bioRxiv">
        <title>Chromosome-scale and haplotype-resolved genome assembly of a tetraploid potato cultivar.</title>
        <authorList>
            <person name="Sun H."/>
            <person name="Jiao W.-B."/>
            <person name="Krause K."/>
            <person name="Campoy J.A."/>
            <person name="Goel M."/>
            <person name="Folz-Donahue K."/>
            <person name="Kukat C."/>
            <person name="Huettel B."/>
            <person name="Schneeberger K."/>
        </authorList>
    </citation>
    <scope>NUCLEOTIDE SEQUENCE [LARGE SCALE GENOMIC DNA]</scope>
    <source>
        <strain evidence="2">SolTubOtavaFocal</strain>
        <tissue evidence="2">Leaves</tissue>
    </source>
</reference>
<proteinExistence type="predicted"/>
<evidence type="ECO:0000313" key="3">
    <source>
        <dbReference type="Proteomes" id="UP000826656"/>
    </source>
</evidence>
<protein>
    <submittedName>
        <fullName evidence="2">Uncharacterized protein</fullName>
    </submittedName>
</protein>
<feature type="region of interest" description="Disordered" evidence="1">
    <location>
        <begin position="1"/>
        <end position="54"/>
    </location>
</feature>
<accession>A0ABQ7VYX4</accession>
<sequence>MQGRSNEECRMCKMPQPRDGENCQYDRGGGTKSSDPPLVPSKLPNVHGIQKDLRPREYQLPVAVKKKFEVLTQNRDEEEKVKNLQATSEHENSSSTKTNKDARIYQQGESSKYWVTRSFGKQNDTIVLDKHTQQRTTNNQKHLKGDELQQKSNEFEIIDRDKGKNTVSSNIKLYRHEVQKKSNETKVIDAVKEQEPESNNINVDRDEVQQKTNEIVVYVGDLDEHAVPSNTNNQHKDLIISRENYVSEMELATVEVPNALQIDKSHMIQMESPNRVLHDIVSHNLEKIKHLESEENQIVKGVIETEE</sequence>
<dbReference type="Proteomes" id="UP000826656">
    <property type="component" value="Unassembled WGS sequence"/>
</dbReference>
<feature type="region of interest" description="Disordered" evidence="1">
    <location>
        <begin position="69"/>
        <end position="104"/>
    </location>
</feature>
<evidence type="ECO:0000256" key="1">
    <source>
        <dbReference type="SAM" id="MobiDB-lite"/>
    </source>
</evidence>
<gene>
    <name evidence="2" type="ORF">KY290_010844</name>
</gene>
<keyword evidence="3" id="KW-1185">Reference proteome</keyword>